<organism evidence="1 2">
    <name type="scientific">Mortierella hygrophila</name>
    <dbReference type="NCBI Taxonomy" id="979708"/>
    <lineage>
        <taxon>Eukaryota</taxon>
        <taxon>Fungi</taxon>
        <taxon>Fungi incertae sedis</taxon>
        <taxon>Mucoromycota</taxon>
        <taxon>Mortierellomycotina</taxon>
        <taxon>Mortierellomycetes</taxon>
        <taxon>Mortierellales</taxon>
        <taxon>Mortierellaceae</taxon>
        <taxon>Mortierella</taxon>
    </lineage>
</organism>
<name>A0A9P6FGF3_9FUNG</name>
<dbReference type="EMBL" id="JAAAXW010000014">
    <property type="protein sequence ID" value="KAF9549966.1"/>
    <property type="molecule type" value="Genomic_DNA"/>
</dbReference>
<reference evidence="1" key="1">
    <citation type="journal article" date="2020" name="Fungal Divers.">
        <title>Resolving the Mortierellaceae phylogeny through synthesis of multi-gene phylogenetics and phylogenomics.</title>
        <authorList>
            <person name="Vandepol N."/>
            <person name="Liber J."/>
            <person name="Desiro A."/>
            <person name="Na H."/>
            <person name="Kennedy M."/>
            <person name="Barry K."/>
            <person name="Grigoriev I.V."/>
            <person name="Miller A.N."/>
            <person name="O'Donnell K."/>
            <person name="Stajich J.E."/>
            <person name="Bonito G."/>
        </authorList>
    </citation>
    <scope>NUCLEOTIDE SEQUENCE</scope>
    <source>
        <strain evidence="1">NRRL 2591</strain>
    </source>
</reference>
<sequence length="138" mass="15328">MKTFKSEFDCHIEVHKLTKIAPTSDLPTTRCITLPIQNSDQDAFLSGQPSTYLGSNLPDYIIGVSEMTCTQLVKQVSVDDFGSIDVMIGNLTYAGVSMMVAFTARPEYLRRTLHESHKTAKLVMVSSRPPSEFFVAYA</sequence>
<dbReference type="Proteomes" id="UP000723463">
    <property type="component" value="Unassembled WGS sequence"/>
</dbReference>
<protein>
    <submittedName>
        <fullName evidence="1">Uncharacterized protein</fullName>
    </submittedName>
</protein>
<accession>A0A9P6FGF3</accession>
<gene>
    <name evidence="1" type="ORF">EC957_002026</name>
</gene>
<dbReference type="AlphaFoldDB" id="A0A9P6FGF3"/>
<proteinExistence type="predicted"/>
<comment type="caution">
    <text evidence="1">The sequence shown here is derived from an EMBL/GenBank/DDBJ whole genome shotgun (WGS) entry which is preliminary data.</text>
</comment>
<evidence type="ECO:0000313" key="2">
    <source>
        <dbReference type="Proteomes" id="UP000723463"/>
    </source>
</evidence>
<evidence type="ECO:0000313" key="1">
    <source>
        <dbReference type="EMBL" id="KAF9549966.1"/>
    </source>
</evidence>
<keyword evidence="2" id="KW-1185">Reference proteome</keyword>